<protein>
    <submittedName>
        <fullName evidence="8">DUF350 domain-containing protein</fullName>
    </submittedName>
</protein>
<dbReference type="PANTHER" id="PTHR40043">
    <property type="entry name" value="UPF0719 INNER MEMBRANE PROTEIN YJFL"/>
    <property type="match status" value="1"/>
</dbReference>
<evidence type="ECO:0000256" key="3">
    <source>
        <dbReference type="ARBA" id="ARBA00022475"/>
    </source>
</evidence>
<reference evidence="8" key="2">
    <citation type="submission" date="2020-09" db="EMBL/GenBank/DDBJ databases">
        <authorList>
            <person name="Sun Q."/>
            <person name="Zhou Y."/>
        </authorList>
    </citation>
    <scope>NUCLEOTIDE SEQUENCE</scope>
    <source>
        <strain evidence="8">CGMCC 1.12987</strain>
    </source>
</reference>
<accession>A0A917D3M1</accession>
<organism evidence="8 9">
    <name type="scientific">Paenibacillus abyssi</name>
    <dbReference type="NCBI Taxonomy" id="1340531"/>
    <lineage>
        <taxon>Bacteria</taxon>
        <taxon>Bacillati</taxon>
        <taxon>Bacillota</taxon>
        <taxon>Bacilli</taxon>
        <taxon>Bacillales</taxon>
        <taxon>Paenibacillaceae</taxon>
        <taxon>Paenibacillus</taxon>
    </lineage>
</organism>
<dbReference type="GO" id="GO:0005886">
    <property type="term" value="C:plasma membrane"/>
    <property type="evidence" value="ECO:0007669"/>
    <property type="project" value="UniProtKB-SubCell"/>
</dbReference>
<keyword evidence="6 7" id="KW-0472">Membrane</keyword>
<dbReference type="Pfam" id="PF03994">
    <property type="entry name" value="DUF350"/>
    <property type="match status" value="1"/>
</dbReference>
<dbReference type="EMBL" id="BMGR01000009">
    <property type="protein sequence ID" value="GGG09747.1"/>
    <property type="molecule type" value="Genomic_DNA"/>
</dbReference>
<feature type="transmembrane region" description="Helical" evidence="7">
    <location>
        <begin position="71"/>
        <end position="92"/>
    </location>
</feature>
<dbReference type="Proteomes" id="UP000644756">
    <property type="component" value="Unassembled WGS sequence"/>
</dbReference>
<dbReference type="PANTHER" id="PTHR40043:SF1">
    <property type="entry name" value="UPF0719 INNER MEMBRANE PROTEIN YJFL"/>
    <property type="match status" value="1"/>
</dbReference>
<comment type="similarity">
    <text evidence="2">Belongs to the UPF0719 family.</text>
</comment>
<feature type="transmembrane region" description="Helical" evidence="7">
    <location>
        <begin position="113"/>
        <end position="132"/>
    </location>
</feature>
<dbReference type="RefSeq" id="WP_188531717.1">
    <property type="nucleotide sequence ID" value="NZ_BMGR01000009.1"/>
</dbReference>
<comment type="subcellular location">
    <subcellularLocation>
        <location evidence="1">Cell membrane</location>
        <topology evidence="1">Multi-pass membrane protein</topology>
    </subcellularLocation>
</comment>
<keyword evidence="4 7" id="KW-0812">Transmembrane</keyword>
<dbReference type="AlphaFoldDB" id="A0A917D3M1"/>
<gene>
    <name evidence="8" type="ORF">GCM10010916_28290</name>
</gene>
<evidence type="ECO:0000256" key="7">
    <source>
        <dbReference type="SAM" id="Phobius"/>
    </source>
</evidence>
<evidence type="ECO:0000256" key="1">
    <source>
        <dbReference type="ARBA" id="ARBA00004651"/>
    </source>
</evidence>
<comment type="caution">
    <text evidence="8">The sequence shown here is derived from an EMBL/GenBank/DDBJ whole genome shotgun (WGS) entry which is preliminary data.</text>
</comment>
<evidence type="ECO:0000256" key="4">
    <source>
        <dbReference type="ARBA" id="ARBA00022692"/>
    </source>
</evidence>
<keyword evidence="5 7" id="KW-1133">Transmembrane helix</keyword>
<proteinExistence type="inferred from homology"/>
<feature type="transmembrane region" description="Helical" evidence="7">
    <location>
        <begin position="12"/>
        <end position="30"/>
    </location>
</feature>
<evidence type="ECO:0000256" key="2">
    <source>
        <dbReference type="ARBA" id="ARBA00005779"/>
    </source>
</evidence>
<keyword evidence="9" id="KW-1185">Reference proteome</keyword>
<keyword evidence="3" id="KW-1003">Cell membrane</keyword>
<evidence type="ECO:0000256" key="6">
    <source>
        <dbReference type="ARBA" id="ARBA00023136"/>
    </source>
</evidence>
<name>A0A917D3M1_9BACL</name>
<evidence type="ECO:0000313" key="9">
    <source>
        <dbReference type="Proteomes" id="UP000644756"/>
    </source>
</evidence>
<evidence type="ECO:0000256" key="5">
    <source>
        <dbReference type="ARBA" id="ARBA00022989"/>
    </source>
</evidence>
<dbReference type="InterPro" id="IPR007140">
    <property type="entry name" value="DUF350"/>
</dbReference>
<evidence type="ECO:0000313" key="8">
    <source>
        <dbReference type="EMBL" id="GGG09747.1"/>
    </source>
</evidence>
<sequence>MTWTDLARIPVWTGFGALLLIILMMLDSLFTRYKDFQEIKAGNVAVTTRFMMKLFAQSIILYQAISKSSDMWEALILSIVSFIVLLVLEWFIRILLKALIDLRLDQGIREGKVAYALFAGSIHLAGALIIGAI</sequence>
<reference evidence="8" key="1">
    <citation type="journal article" date="2014" name="Int. J. Syst. Evol. Microbiol.">
        <title>Complete genome sequence of Corynebacterium casei LMG S-19264T (=DSM 44701T), isolated from a smear-ripened cheese.</title>
        <authorList>
            <consortium name="US DOE Joint Genome Institute (JGI-PGF)"/>
            <person name="Walter F."/>
            <person name="Albersmeier A."/>
            <person name="Kalinowski J."/>
            <person name="Ruckert C."/>
        </authorList>
    </citation>
    <scope>NUCLEOTIDE SEQUENCE</scope>
    <source>
        <strain evidence="8">CGMCC 1.12987</strain>
    </source>
</reference>